<feature type="domain" description="SGF29 C-terminal" evidence="6">
    <location>
        <begin position="143"/>
        <end position="285"/>
    </location>
</feature>
<dbReference type="InterPro" id="IPR047288">
    <property type="entry name" value="Tudor_SGF29_rpt1"/>
</dbReference>
<keyword evidence="3" id="KW-0804">Transcription</keyword>
<dbReference type="Gene3D" id="2.30.30.140">
    <property type="match status" value="2"/>
</dbReference>
<sequence length="285" mass="32399">MDYRKDSSRISEDEDALAVRINNNLIKLEKIEDEGVELLKSINQYHDTIHQTCRVVPEVRDQLKGLYKKAIDQSVREEEMAKTISKDIDKLLALHTQATKVLSQTPKLTSEETYKRSKKRDNDGTIIGNNDKKQLKKTKATLPKNIIKNGTPVAAKAPKSKDPEENWILATVVGYRADIKQYEVEDADKDEASNRPGERFTVLAKNVIEIPNPGEMQLPEFPTSHLVIALYPTTTCFYRAFVVTPPSKLTPKSKSPRYKLTFDDDENAERLVDSQYVLDVPKENP</sequence>
<name>A0A397G3T6_9GLOM</name>
<keyword evidence="8" id="KW-1185">Reference proteome</keyword>
<keyword evidence="4" id="KW-0539">Nucleus</keyword>
<dbReference type="InterPro" id="IPR037802">
    <property type="entry name" value="SGF29"/>
</dbReference>
<dbReference type="OrthoDB" id="10265994at2759"/>
<dbReference type="Proteomes" id="UP000266861">
    <property type="component" value="Unassembled WGS sequence"/>
</dbReference>
<gene>
    <name evidence="7" type="ORF">Glove_668g1</name>
</gene>
<evidence type="ECO:0000256" key="2">
    <source>
        <dbReference type="ARBA" id="ARBA00023015"/>
    </source>
</evidence>
<dbReference type="AlphaFoldDB" id="A0A397G3T6"/>
<dbReference type="PANTHER" id="PTHR21539">
    <property type="entry name" value="SAGA-ASSOCIATED FACTOR 29"/>
    <property type="match status" value="1"/>
</dbReference>
<evidence type="ECO:0000256" key="1">
    <source>
        <dbReference type="ARBA" id="ARBA00004123"/>
    </source>
</evidence>
<keyword evidence="2" id="KW-0805">Transcription regulation</keyword>
<organism evidence="7 8">
    <name type="scientific">Diversispora epigaea</name>
    <dbReference type="NCBI Taxonomy" id="1348612"/>
    <lineage>
        <taxon>Eukaryota</taxon>
        <taxon>Fungi</taxon>
        <taxon>Fungi incertae sedis</taxon>
        <taxon>Mucoromycota</taxon>
        <taxon>Glomeromycotina</taxon>
        <taxon>Glomeromycetes</taxon>
        <taxon>Diversisporales</taxon>
        <taxon>Diversisporaceae</taxon>
        <taxon>Diversispora</taxon>
    </lineage>
</organism>
<protein>
    <recommendedName>
        <fullName evidence="6">SGF29 C-terminal domain-containing protein</fullName>
    </recommendedName>
</protein>
<dbReference type="CDD" id="cd20393">
    <property type="entry name" value="Tudor_SGF29_rpt1"/>
    <property type="match status" value="1"/>
</dbReference>
<comment type="caution">
    <text evidence="7">The sequence shown here is derived from an EMBL/GenBank/DDBJ whole genome shotgun (WGS) entry which is preliminary data.</text>
</comment>
<dbReference type="PROSITE" id="PS51518">
    <property type="entry name" value="SGF29_C"/>
    <property type="match status" value="1"/>
</dbReference>
<accession>A0A397G3T6</accession>
<evidence type="ECO:0000313" key="8">
    <source>
        <dbReference type="Proteomes" id="UP000266861"/>
    </source>
</evidence>
<dbReference type="GO" id="GO:0000124">
    <property type="term" value="C:SAGA complex"/>
    <property type="evidence" value="ECO:0007669"/>
    <property type="project" value="InterPro"/>
</dbReference>
<feature type="region of interest" description="Disordered" evidence="5">
    <location>
        <begin position="107"/>
        <end position="134"/>
    </location>
</feature>
<dbReference type="InterPro" id="IPR047287">
    <property type="entry name" value="Tudor_SGF29_rpt2"/>
</dbReference>
<dbReference type="CDD" id="cd20394">
    <property type="entry name" value="Tudor_SGF29_rpt2"/>
    <property type="match status" value="1"/>
</dbReference>
<dbReference type="InterPro" id="IPR010750">
    <property type="entry name" value="SGF29_tudor-like_dom"/>
</dbReference>
<evidence type="ECO:0000259" key="6">
    <source>
        <dbReference type="PROSITE" id="PS51518"/>
    </source>
</evidence>
<dbReference type="PANTHER" id="PTHR21539:SF0">
    <property type="entry name" value="SAGA-ASSOCIATED FACTOR 29"/>
    <property type="match status" value="1"/>
</dbReference>
<dbReference type="EMBL" id="PQFF01000543">
    <property type="protein sequence ID" value="RHZ45615.1"/>
    <property type="molecule type" value="Genomic_DNA"/>
</dbReference>
<evidence type="ECO:0000256" key="4">
    <source>
        <dbReference type="ARBA" id="ARBA00023242"/>
    </source>
</evidence>
<evidence type="ECO:0000256" key="5">
    <source>
        <dbReference type="SAM" id="MobiDB-lite"/>
    </source>
</evidence>
<feature type="compositionally biased region" description="Basic and acidic residues" evidence="5">
    <location>
        <begin position="109"/>
        <end position="123"/>
    </location>
</feature>
<proteinExistence type="predicted"/>
<dbReference type="Pfam" id="PF07039">
    <property type="entry name" value="SGF29_Tudor"/>
    <property type="match status" value="1"/>
</dbReference>
<comment type="subcellular location">
    <subcellularLocation>
        <location evidence="1">Nucleus</location>
    </subcellularLocation>
</comment>
<dbReference type="GO" id="GO:0005634">
    <property type="term" value="C:nucleus"/>
    <property type="evidence" value="ECO:0007669"/>
    <property type="project" value="UniProtKB-SubCell"/>
</dbReference>
<evidence type="ECO:0000313" key="7">
    <source>
        <dbReference type="EMBL" id="RHZ45615.1"/>
    </source>
</evidence>
<evidence type="ECO:0000256" key="3">
    <source>
        <dbReference type="ARBA" id="ARBA00023163"/>
    </source>
</evidence>
<reference evidence="7 8" key="1">
    <citation type="submission" date="2018-08" db="EMBL/GenBank/DDBJ databases">
        <title>Genome and evolution of the arbuscular mycorrhizal fungus Diversispora epigaea (formerly Glomus versiforme) and its bacterial endosymbionts.</title>
        <authorList>
            <person name="Sun X."/>
            <person name="Fei Z."/>
            <person name="Harrison M."/>
        </authorList>
    </citation>
    <scope>NUCLEOTIDE SEQUENCE [LARGE SCALE GENOMIC DNA]</scope>
    <source>
        <strain evidence="7 8">IT104</strain>
    </source>
</reference>
<dbReference type="STRING" id="1348612.A0A397G3T6"/>